<dbReference type="InterPro" id="IPR023009">
    <property type="entry name" value="Tyrosine_recombinase_XerC/XerD"/>
</dbReference>
<dbReference type="Pfam" id="PF00589">
    <property type="entry name" value="Phage_integrase"/>
    <property type="match status" value="1"/>
</dbReference>
<evidence type="ECO:0000256" key="1">
    <source>
        <dbReference type="ARBA" id="ARBA00004496"/>
    </source>
</evidence>
<sequence length="295" mass="33816">MKIDLHALLNQYQLFLLDQKGLSPETYRAYVNDIRDLLSFLDSRSIQIPDRLTVRSYMLRLHTRYSRSSINRKLSSIKGFFDFAMARTGLAVNPFAHVRSLKKQETLPKNLSPEEIADLIDGTPDLRDRAILELFYSTGIRVSEMEAMDCRDIDSDSGFILVTGKGSKQRKVPIGKRALSAVFEYLKCRGIDDPLYSSQPLFLNKRGTRLGSRSIRRTVDQWSRRAAVSRRVSPHVIRHTFATHMLDAGADLRAIQEMLGHASLSTTQRYTHLTLDKLMDVYDKAHPKAKEDEWK</sequence>
<evidence type="ECO:0000256" key="8">
    <source>
        <dbReference type="ARBA" id="ARBA00023306"/>
    </source>
</evidence>
<keyword evidence="6" id="KW-0238">DNA-binding</keyword>
<dbReference type="GO" id="GO:0015074">
    <property type="term" value="P:DNA integration"/>
    <property type="evidence" value="ECO:0007669"/>
    <property type="project" value="UniProtKB-KW"/>
</dbReference>
<gene>
    <name evidence="11" type="primary">xerC</name>
    <name evidence="11" type="ORF">SCFA_270019</name>
</gene>
<feature type="domain" description="Core-binding (CB)" evidence="10">
    <location>
        <begin position="3"/>
        <end position="85"/>
    </location>
</feature>
<dbReference type="InterPro" id="IPR011010">
    <property type="entry name" value="DNA_brk_join_enz"/>
</dbReference>
<dbReference type="HAMAP" id="MF_01808">
    <property type="entry name" value="Recomb_XerC_XerD"/>
    <property type="match status" value="1"/>
</dbReference>
<dbReference type="InterPro" id="IPR010998">
    <property type="entry name" value="Integrase_recombinase_N"/>
</dbReference>
<evidence type="ECO:0000256" key="2">
    <source>
        <dbReference type="ARBA" id="ARBA00022490"/>
    </source>
</evidence>
<dbReference type="AlphaFoldDB" id="A0A485M0X4"/>
<dbReference type="CDD" id="cd00798">
    <property type="entry name" value="INT_XerDC_C"/>
    <property type="match status" value="1"/>
</dbReference>
<dbReference type="PROSITE" id="PS51898">
    <property type="entry name" value="TYR_RECOMBINASE"/>
    <property type="match status" value="1"/>
</dbReference>
<keyword evidence="5" id="KW-0229">DNA integration</keyword>
<evidence type="ECO:0000256" key="3">
    <source>
        <dbReference type="ARBA" id="ARBA00022618"/>
    </source>
</evidence>
<dbReference type="InterPro" id="IPR002104">
    <property type="entry name" value="Integrase_catalytic"/>
</dbReference>
<proteinExistence type="inferred from homology"/>
<protein>
    <submittedName>
        <fullName evidence="11">Tyrosine recombinase XerC</fullName>
    </submittedName>
</protein>
<keyword evidence="4" id="KW-0159">Chromosome partition</keyword>
<dbReference type="SUPFAM" id="SSF56349">
    <property type="entry name" value="DNA breaking-rejoining enzymes"/>
    <property type="match status" value="1"/>
</dbReference>
<dbReference type="GO" id="GO:0051301">
    <property type="term" value="P:cell division"/>
    <property type="evidence" value="ECO:0007669"/>
    <property type="project" value="UniProtKB-KW"/>
</dbReference>
<accession>A0A485M0X4</accession>
<dbReference type="EMBL" id="CAADRM010000089">
    <property type="protein sequence ID" value="VFU14240.1"/>
    <property type="molecule type" value="Genomic_DNA"/>
</dbReference>
<evidence type="ECO:0000256" key="6">
    <source>
        <dbReference type="ARBA" id="ARBA00023125"/>
    </source>
</evidence>
<organism evidence="11">
    <name type="scientific">anaerobic digester metagenome</name>
    <dbReference type="NCBI Taxonomy" id="1263854"/>
    <lineage>
        <taxon>unclassified sequences</taxon>
        <taxon>metagenomes</taxon>
        <taxon>ecological metagenomes</taxon>
    </lineage>
</organism>
<dbReference type="PROSITE" id="PS51900">
    <property type="entry name" value="CB"/>
    <property type="match status" value="1"/>
</dbReference>
<dbReference type="InterPro" id="IPR004107">
    <property type="entry name" value="Integrase_SAM-like_N"/>
</dbReference>
<evidence type="ECO:0000259" key="10">
    <source>
        <dbReference type="PROSITE" id="PS51900"/>
    </source>
</evidence>
<keyword evidence="8" id="KW-0131">Cell cycle</keyword>
<comment type="subcellular location">
    <subcellularLocation>
        <location evidence="1">Cytoplasm</location>
    </subcellularLocation>
</comment>
<evidence type="ECO:0000256" key="4">
    <source>
        <dbReference type="ARBA" id="ARBA00022829"/>
    </source>
</evidence>
<dbReference type="Gene3D" id="1.10.150.130">
    <property type="match status" value="1"/>
</dbReference>
<dbReference type="PANTHER" id="PTHR30349">
    <property type="entry name" value="PHAGE INTEGRASE-RELATED"/>
    <property type="match status" value="1"/>
</dbReference>
<evidence type="ECO:0000259" key="9">
    <source>
        <dbReference type="PROSITE" id="PS51898"/>
    </source>
</evidence>
<reference evidence="11" key="1">
    <citation type="submission" date="2019-03" db="EMBL/GenBank/DDBJ databases">
        <authorList>
            <person name="Hao L."/>
        </authorList>
    </citation>
    <scope>NUCLEOTIDE SEQUENCE</scope>
</reference>
<evidence type="ECO:0000313" key="11">
    <source>
        <dbReference type="EMBL" id="VFU14240.1"/>
    </source>
</evidence>
<dbReference type="PANTHER" id="PTHR30349:SF77">
    <property type="entry name" value="TYROSINE RECOMBINASE XERC"/>
    <property type="match status" value="1"/>
</dbReference>
<dbReference type="InterPro" id="IPR050090">
    <property type="entry name" value="Tyrosine_recombinase_XerCD"/>
</dbReference>
<feature type="domain" description="Tyr recombinase" evidence="9">
    <location>
        <begin position="106"/>
        <end position="283"/>
    </location>
</feature>
<dbReference type="Gene3D" id="1.10.443.10">
    <property type="entry name" value="Intergrase catalytic core"/>
    <property type="match status" value="1"/>
</dbReference>
<keyword evidence="3" id="KW-0132">Cell division</keyword>
<keyword evidence="2" id="KW-0963">Cytoplasm</keyword>
<dbReference type="GO" id="GO:0005737">
    <property type="term" value="C:cytoplasm"/>
    <property type="evidence" value="ECO:0007669"/>
    <property type="project" value="UniProtKB-SubCell"/>
</dbReference>
<dbReference type="InterPro" id="IPR044068">
    <property type="entry name" value="CB"/>
</dbReference>
<dbReference type="GO" id="GO:0006310">
    <property type="term" value="P:DNA recombination"/>
    <property type="evidence" value="ECO:0007669"/>
    <property type="project" value="UniProtKB-KW"/>
</dbReference>
<dbReference type="GO" id="GO:0003677">
    <property type="term" value="F:DNA binding"/>
    <property type="evidence" value="ECO:0007669"/>
    <property type="project" value="UniProtKB-KW"/>
</dbReference>
<evidence type="ECO:0000256" key="5">
    <source>
        <dbReference type="ARBA" id="ARBA00022908"/>
    </source>
</evidence>
<dbReference type="Pfam" id="PF02899">
    <property type="entry name" value="Phage_int_SAM_1"/>
    <property type="match status" value="1"/>
</dbReference>
<dbReference type="InterPro" id="IPR013762">
    <property type="entry name" value="Integrase-like_cat_sf"/>
</dbReference>
<evidence type="ECO:0000256" key="7">
    <source>
        <dbReference type="ARBA" id="ARBA00023172"/>
    </source>
</evidence>
<dbReference type="GO" id="GO:0007059">
    <property type="term" value="P:chromosome segregation"/>
    <property type="evidence" value="ECO:0007669"/>
    <property type="project" value="UniProtKB-KW"/>
</dbReference>
<name>A0A485M0X4_9ZZZZ</name>
<keyword evidence="7" id="KW-0233">DNA recombination</keyword>
<dbReference type="NCBIfam" id="NF040815">
    <property type="entry name" value="recomb_XerA_Arch"/>
    <property type="match status" value="1"/>
</dbReference>